<feature type="transmembrane region" description="Helical" evidence="5">
    <location>
        <begin position="72"/>
        <end position="91"/>
    </location>
</feature>
<sequence>MNWIIAFPELVLTLCGLVILTVGVVQKKSTNPFAACSMLTIAAFAITGFLVTVSPDGSGYEHVFVNDGFARFMKVLSLIGGALATIMTLSYRGTSGGGRFELPVLILFSTIGTMLMASSDNMMTLFVGLELSSLAIYILCAFDRDSVVSSESGLKYFILGSLASGLLLYGISLTYGYGGTMEYGAIRTVLIQSGGASLGLMLGIVFLIAGLAFKLSAVPFHMWTPDVYQGAPTPVTAYLAGAPKIATFALILRIMAGPFGALAPQWQLLIEMISVLSMVFGSLAAIPQTNIKRLMAYSSIGHMGYALMGLAAATPGGIRGTLVYLTTYLFMNVGVFAGIAAMRRKGHETTDIADLSGLGRTSPGLALMMAIFMFSMLGMPPTAGFFGKLMVFSAAYGAGLYGLLAIGAITSAIGAYYYLRIVKVMYFDASAPAFDTRSPSLAFLSVSMGIVTALFVLVLGPVTSAAQAAASALIG</sequence>
<feature type="transmembrane region" description="Helical" evidence="5">
    <location>
        <begin position="322"/>
        <end position="342"/>
    </location>
</feature>
<dbReference type="GO" id="GO:0048038">
    <property type="term" value="F:quinone binding"/>
    <property type="evidence" value="ECO:0007669"/>
    <property type="project" value="UniProtKB-KW"/>
</dbReference>
<keyword evidence="5" id="KW-0813">Transport</keyword>
<keyword evidence="3 5" id="KW-1133">Transmembrane helix</keyword>
<comment type="subcellular location">
    <subcellularLocation>
        <location evidence="5">Cell membrane</location>
        <topology evidence="5">Multi-pass membrane protein</topology>
    </subcellularLocation>
    <subcellularLocation>
        <location evidence="1">Endomembrane system</location>
        <topology evidence="1">Multi-pass membrane protein</topology>
    </subcellularLocation>
    <subcellularLocation>
        <location evidence="6">Membrane</location>
        <topology evidence="6">Multi-pass membrane protein</topology>
    </subcellularLocation>
</comment>
<evidence type="ECO:0000256" key="2">
    <source>
        <dbReference type="ARBA" id="ARBA00022692"/>
    </source>
</evidence>
<dbReference type="GO" id="GO:0050136">
    <property type="term" value="F:NADH dehydrogenase (quinone) (non-electrogenic) activity"/>
    <property type="evidence" value="ECO:0007669"/>
    <property type="project" value="UniProtKB-UniRule"/>
</dbReference>
<organism evidence="8 9">
    <name type="scientific">Ameyamaea chiangmaiensis</name>
    <dbReference type="NCBI Taxonomy" id="442969"/>
    <lineage>
        <taxon>Bacteria</taxon>
        <taxon>Pseudomonadati</taxon>
        <taxon>Pseudomonadota</taxon>
        <taxon>Alphaproteobacteria</taxon>
        <taxon>Acetobacterales</taxon>
        <taxon>Acetobacteraceae</taxon>
        <taxon>Ameyamaea</taxon>
    </lineage>
</organism>
<proteinExistence type="inferred from homology"/>
<gene>
    <name evidence="5 8" type="primary">nuoN</name>
    <name evidence="8" type="ORF">HUK82_02865</name>
</gene>
<comment type="subunit">
    <text evidence="5">NDH-1 is composed of 14 different subunits. Subunits NuoA, H, J, K, L, M, N constitute the membrane sector of the complex.</text>
</comment>
<dbReference type="EMBL" id="JABXXR010000010">
    <property type="protein sequence ID" value="NVN39510.1"/>
    <property type="molecule type" value="Genomic_DNA"/>
</dbReference>
<keyword evidence="9" id="KW-1185">Reference proteome</keyword>
<dbReference type="Pfam" id="PF00361">
    <property type="entry name" value="Proton_antipo_M"/>
    <property type="match status" value="1"/>
</dbReference>
<feature type="transmembrane region" description="Helical" evidence="5">
    <location>
        <begin position="363"/>
        <end position="386"/>
    </location>
</feature>
<evidence type="ECO:0000313" key="9">
    <source>
        <dbReference type="Proteomes" id="UP000585665"/>
    </source>
</evidence>
<comment type="similarity">
    <text evidence="5">Belongs to the complex I subunit 2 family.</text>
</comment>
<dbReference type="InterPro" id="IPR001750">
    <property type="entry name" value="ND/Mrp_TM"/>
</dbReference>
<dbReference type="Proteomes" id="UP000585665">
    <property type="component" value="Unassembled WGS sequence"/>
</dbReference>
<feature type="transmembrane region" description="Helical" evidence="5">
    <location>
        <begin position="235"/>
        <end position="256"/>
    </location>
</feature>
<evidence type="ECO:0000256" key="5">
    <source>
        <dbReference type="HAMAP-Rule" id="MF_00445"/>
    </source>
</evidence>
<dbReference type="RefSeq" id="WP_176612513.1">
    <property type="nucleotide sequence ID" value="NZ_JABXXR010000010.1"/>
</dbReference>
<keyword evidence="4 5" id="KW-0472">Membrane</keyword>
<dbReference type="HAMAP" id="MF_00445">
    <property type="entry name" value="NDH1_NuoN_1"/>
    <property type="match status" value="1"/>
</dbReference>
<dbReference type="GO" id="GO:0005886">
    <property type="term" value="C:plasma membrane"/>
    <property type="evidence" value="ECO:0007669"/>
    <property type="project" value="UniProtKB-SubCell"/>
</dbReference>
<feature type="transmembrane region" description="Helical" evidence="5">
    <location>
        <begin position="100"/>
        <end position="117"/>
    </location>
</feature>
<dbReference type="AlphaFoldDB" id="A0A850PAE8"/>
<dbReference type="NCBIfam" id="NF004440">
    <property type="entry name" value="PRK05777.1-3"/>
    <property type="match status" value="1"/>
</dbReference>
<protein>
    <recommendedName>
        <fullName evidence="5">NADH-quinone oxidoreductase subunit N</fullName>
        <ecNumber evidence="5">7.1.1.-</ecNumber>
    </recommendedName>
    <alternativeName>
        <fullName evidence="5">NADH dehydrogenase I subunit N</fullName>
    </alternativeName>
    <alternativeName>
        <fullName evidence="5">NDH-1 subunit N</fullName>
    </alternativeName>
</protein>
<keyword evidence="5" id="KW-0520">NAD</keyword>
<feature type="transmembrane region" description="Helical" evidence="5">
    <location>
        <begin position="398"/>
        <end position="419"/>
    </location>
</feature>
<feature type="domain" description="NADH:quinone oxidoreductase/Mrp antiporter transmembrane" evidence="7">
    <location>
        <begin position="119"/>
        <end position="413"/>
    </location>
</feature>
<evidence type="ECO:0000256" key="1">
    <source>
        <dbReference type="ARBA" id="ARBA00004127"/>
    </source>
</evidence>
<evidence type="ECO:0000256" key="3">
    <source>
        <dbReference type="ARBA" id="ARBA00022989"/>
    </source>
</evidence>
<feature type="transmembrane region" description="Helical" evidence="5">
    <location>
        <begin position="294"/>
        <end position="316"/>
    </location>
</feature>
<feature type="transmembrane region" description="Helical" evidence="5">
    <location>
        <begin position="154"/>
        <end position="178"/>
    </location>
</feature>
<feature type="transmembrane region" description="Helical" evidence="5">
    <location>
        <begin position="32"/>
        <end position="52"/>
    </location>
</feature>
<dbReference type="InterPro" id="IPR010096">
    <property type="entry name" value="NADH-Q_OxRdtase_suN/2"/>
</dbReference>
<comment type="catalytic activity">
    <reaction evidence="5">
        <text>a quinone + NADH + 5 H(+)(in) = a quinol + NAD(+) + 4 H(+)(out)</text>
        <dbReference type="Rhea" id="RHEA:57888"/>
        <dbReference type="ChEBI" id="CHEBI:15378"/>
        <dbReference type="ChEBI" id="CHEBI:24646"/>
        <dbReference type="ChEBI" id="CHEBI:57540"/>
        <dbReference type="ChEBI" id="CHEBI:57945"/>
        <dbReference type="ChEBI" id="CHEBI:132124"/>
    </reaction>
</comment>
<feature type="transmembrane region" description="Helical" evidence="5">
    <location>
        <begin position="440"/>
        <end position="459"/>
    </location>
</feature>
<evidence type="ECO:0000259" key="7">
    <source>
        <dbReference type="Pfam" id="PF00361"/>
    </source>
</evidence>
<evidence type="ECO:0000313" key="8">
    <source>
        <dbReference type="EMBL" id="NVN39510.1"/>
    </source>
</evidence>
<dbReference type="EC" id="7.1.1.-" evidence="5"/>
<keyword evidence="8" id="KW-0560">Oxidoreductase</keyword>
<evidence type="ECO:0000256" key="4">
    <source>
        <dbReference type="ARBA" id="ARBA00023136"/>
    </source>
</evidence>
<dbReference type="GO" id="GO:0012505">
    <property type="term" value="C:endomembrane system"/>
    <property type="evidence" value="ECO:0007669"/>
    <property type="project" value="UniProtKB-SubCell"/>
</dbReference>
<dbReference type="GO" id="GO:0008137">
    <property type="term" value="F:NADH dehydrogenase (ubiquinone) activity"/>
    <property type="evidence" value="ECO:0007669"/>
    <property type="project" value="InterPro"/>
</dbReference>
<dbReference type="NCBIfam" id="TIGR01770">
    <property type="entry name" value="NDH_I_N"/>
    <property type="match status" value="1"/>
</dbReference>
<name>A0A850PAE8_9PROT</name>
<keyword evidence="5" id="KW-0874">Quinone</keyword>
<keyword evidence="5" id="KW-1003">Cell membrane</keyword>
<dbReference type="PANTHER" id="PTHR22773">
    <property type="entry name" value="NADH DEHYDROGENASE"/>
    <property type="match status" value="1"/>
</dbReference>
<feature type="transmembrane region" description="Helical" evidence="5">
    <location>
        <begin position="123"/>
        <end position="142"/>
    </location>
</feature>
<reference evidence="8 9" key="1">
    <citation type="submission" date="2020-06" db="EMBL/GenBank/DDBJ databases">
        <title>Description of novel acetic acid bacteria.</title>
        <authorList>
            <person name="Sombolestani A."/>
        </authorList>
    </citation>
    <scope>NUCLEOTIDE SEQUENCE [LARGE SCALE GENOMIC DNA]</scope>
    <source>
        <strain evidence="8 9">LMG 27010</strain>
    </source>
</reference>
<feature type="transmembrane region" description="Helical" evidence="5">
    <location>
        <begin position="198"/>
        <end position="223"/>
    </location>
</feature>
<keyword evidence="5" id="KW-1278">Translocase</keyword>
<feature type="transmembrane region" description="Helical" evidence="5">
    <location>
        <begin position="6"/>
        <end position="25"/>
    </location>
</feature>
<evidence type="ECO:0000256" key="6">
    <source>
        <dbReference type="RuleBase" id="RU000320"/>
    </source>
</evidence>
<feature type="transmembrane region" description="Helical" evidence="5">
    <location>
        <begin position="268"/>
        <end position="287"/>
    </location>
</feature>
<keyword evidence="2 5" id="KW-0812">Transmembrane</keyword>
<keyword evidence="5" id="KW-0830">Ubiquinone</keyword>
<dbReference type="GO" id="GO:0042773">
    <property type="term" value="P:ATP synthesis coupled electron transport"/>
    <property type="evidence" value="ECO:0007669"/>
    <property type="project" value="InterPro"/>
</dbReference>
<accession>A0A850PAE8</accession>
<comment type="caution">
    <text evidence="8">The sequence shown here is derived from an EMBL/GenBank/DDBJ whole genome shotgun (WGS) entry which is preliminary data.</text>
</comment>
<comment type="function">
    <text evidence="5">NDH-1 shuttles electrons from NADH, via FMN and iron-sulfur (Fe-S) centers, to quinones in the respiratory chain. The immediate electron acceptor for the enzyme in this species is believed to be ubiquinone. Couples the redox reaction to proton translocation (for every two electrons transferred, four hydrogen ions are translocated across the cytoplasmic membrane), and thus conserves the redox energy in a proton gradient.</text>
</comment>